<proteinExistence type="predicted"/>
<organism evidence="1">
    <name type="scientific">uncultured Sulfurovum sp</name>
    <dbReference type="NCBI Taxonomy" id="269237"/>
    <lineage>
        <taxon>Bacteria</taxon>
        <taxon>Pseudomonadati</taxon>
        <taxon>Campylobacterota</taxon>
        <taxon>Epsilonproteobacteria</taxon>
        <taxon>Campylobacterales</taxon>
        <taxon>Sulfurovaceae</taxon>
        <taxon>Sulfurovum</taxon>
        <taxon>environmental samples</taxon>
    </lineage>
</organism>
<accession>A0A6S6UAJ2</accession>
<dbReference type="EMBL" id="CACVAZ010000167">
    <property type="protein sequence ID" value="CAA6823739.1"/>
    <property type="molecule type" value="Genomic_DNA"/>
</dbReference>
<name>A0A6S6UAJ2_9BACT</name>
<reference evidence="1" key="1">
    <citation type="submission" date="2020-01" db="EMBL/GenBank/DDBJ databases">
        <authorList>
            <person name="Meier V. D."/>
            <person name="Meier V D."/>
        </authorList>
    </citation>
    <scope>NUCLEOTIDE SEQUENCE</scope>
    <source>
        <strain evidence="1">HLG_WM_MAG_02</strain>
    </source>
</reference>
<protein>
    <submittedName>
        <fullName evidence="1">Uncharacterized protein</fullName>
    </submittedName>
</protein>
<gene>
    <name evidence="1" type="ORF">HELGO_WM54718</name>
</gene>
<dbReference type="AlphaFoldDB" id="A0A6S6UAJ2"/>
<sequence length="80" mass="9393">MHTITLKSDNDFFNMLNDMVKSLDTNRSDLIRKAVIHYRDVLEKEKLKIQIKKASMKVREESLKVSKEFDNTLNDGLDHV</sequence>
<dbReference type="Gene3D" id="1.10.1220.10">
    <property type="entry name" value="Met repressor-like"/>
    <property type="match status" value="1"/>
</dbReference>
<evidence type="ECO:0000313" key="1">
    <source>
        <dbReference type="EMBL" id="CAA6823739.1"/>
    </source>
</evidence>
<dbReference type="GO" id="GO:0006355">
    <property type="term" value="P:regulation of DNA-templated transcription"/>
    <property type="evidence" value="ECO:0007669"/>
    <property type="project" value="InterPro"/>
</dbReference>
<dbReference type="InterPro" id="IPR013321">
    <property type="entry name" value="Arc_rbn_hlx_hlx"/>
</dbReference>